<name>A0ABR1DHF6_NECAM</name>
<dbReference type="Proteomes" id="UP001303046">
    <property type="component" value="Unassembled WGS sequence"/>
</dbReference>
<dbReference type="EMBL" id="JAVFWL010000004">
    <property type="protein sequence ID" value="KAK6749897.1"/>
    <property type="molecule type" value="Genomic_DNA"/>
</dbReference>
<comment type="caution">
    <text evidence="1">The sequence shown here is derived from an EMBL/GenBank/DDBJ whole genome shotgun (WGS) entry which is preliminary data.</text>
</comment>
<evidence type="ECO:0008006" key="3">
    <source>
        <dbReference type="Google" id="ProtNLM"/>
    </source>
</evidence>
<evidence type="ECO:0000313" key="1">
    <source>
        <dbReference type="EMBL" id="KAK6749897.1"/>
    </source>
</evidence>
<protein>
    <recommendedName>
        <fullName evidence="3">Reverse transcriptase domain-containing protein</fullName>
    </recommendedName>
</protein>
<gene>
    <name evidence="1" type="primary">Necator_chrIV.g15405</name>
    <name evidence="1" type="ORF">RB195_002110</name>
</gene>
<dbReference type="PANTHER" id="PTHR47027:SF20">
    <property type="entry name" value="REVERSE TRANSCRIPTASE-LIKE PROTEIN WITH RNA-DIRECTED DNA POLYMERASE DOMAIN"/>
    <property type="match status" value="1"/>
</dbReference>
<reference evidence="1 2" key="1">
    <citation type="submission" date="2023-08" db="EMBL/GenBank/DDBJ databases">
        <title>A Necator americanus chromosomal reference genome.</title>
        <authorList>
            <person name="Ilik V."/>
            <person name="Petrzelkova K.J."/>
            <person name="Pardy F."/>
            <person name="Fuh T."/>
            <person name="Niatou-Singa F.S."/>
            <person name="Gouil Q."/>
            <person name="Baker L."/>
            <person name="Ritchie M.E."/>
            <person name="Jex A.R."/>
            <person name="Gazzola D."/>
            <person name="Li H."/>
            <person name="Toshio Fujiwara R."/>
            <person name="Zhan B."/>
            <person name="Aroian R.V."/>
            <person name="Pafco B."/>
            <person name="Schwarz E.M."/>
        </authorList>
    </citation>
    <scope>NUCLEOTIDE SEQUENCE [LARGE SCALE GENOMIC DNA]</scope>
    <source>
        <strain evidence="1 2">Aroian</strain>
        <tissue evidence="1">Whole animal</tissue>
    </source>
</reference>
<keyword evidence="2" id="KW-1185">Reference proteome</keyword>
<sequence length="187" mass="21862">MLAEFDEACKKICLWLNLDKTMSMKNGWVSDASFTLNGTNISECSSYVYLGREINTMNNLTSELGRRKRTTWAAFKSIKDLVKRTKNIRLYAHQFNTTVLPAFTYASEKWSFRKKKENTISVIERRIERVVVGVTRFTQVKEGIRSSLLHHRSKIRDAAAYAKRSKIRWTGHVMRFNDNRWTRAVSE</sequence>
<accession>A0ABR1DHF6</accession>
<organism evidence="1 2">
    <name type="scientific">Necator americanus</name>
    <name type="common">Human hookworm</name>
    <dbReference type="NCBI Taxonomy" id="51031"/>
    <lineage>
        <taxon>Eukaryota</taxon>
        <taxon>Metazoa</taxon>
        <taxon>Ecdysozoa</taxon>
        <taxon>Nematoda</taxon>
        <taxon>Chromadorea</taxon>
        <taxon>Rhabditida</taxon>
        <taxon>Rhabditina</taxon>
        <taxon>Rhabditomorpha</taxon>
        <taxon>Strongyloidea</taxon>
        <taxon>Ancylostomatidae</taxon>
        <taxon>Bunostominae</taxon>
        <taxon>Necator</taxon>
    </lineage>
</organism>
<proteinExistence type="predicted"/>
<evidence type="ECO:0000313" key="2">
    <source>
        <dbReference type="Proteomes" id="UP001303046"/>
    </source>
</evidence>
<dbReference type="PANTHER" id="PTHR47027">
    <property type="entry name" value="REVERSE TRANSCRIPTASE DOMAIN-CONTAINING PROTEIN"/>
    <property type="match status" value="1"/>
</dbReference>